<comment type="caution">
    <text evidence="1">The sequence shown here is derived from an EMBL/GenBank/DDBJ whole genome shotgun (WGS) entry which is preliminary data.</text>
</comment>
<evidence type="ECO:0000313" key="1">
    <source>
        <dbReference type="EMBL" id="MVN13982.1"/>
    </source>
</evidence>
<sequence length="94" mass="10301">MGRYLELEDMPLCRACGCAPVIKGNRTLNGCGNTRLQCPECGIRTGQSTDEQAKFRVWLAVMADRDDCPVYCPLEHAWIDGCPDECDMCPGTGA</sequence>
<accession>A0A6N8IDZ4</accession>
<dbReference type="Proteomes" id="UP000468327">
    <property type="component" value="Unassembled WGS sequence"/>
</dbReference>
<keyword evidence="2" id="KW-1185">Reference proteome</keyword>
<dbReference type="AlphaFoldDB" id="A0A6N8IDZ4"/>
<reference evidence="1 2" key="1">
    <citation type="submission" date="2019-11" db="EMBL/GenBank/DDBJ databases">
        <title>Whole genome shotgun sequencing (WGS) data from Adlercreutzia equolifaciens ResAG-91, Eggerthella lenta MRI-F36, MRI-F37, MRI-F40, ResAG-49, ResAG-88, ResAG-121, ResAG-145, and Gordonibacter sp. ResAG-5, ResAG-26, ResAG-43, ResAG-50, ResAG-59.</title>
        <authorList>
            <person name="Stoll D.A."/>
            <person name="Danylec N."/>
            <person name="Franz C.M.A.P."/>
            <person name="Huch M."/>
        </authorList>
    </citation>
    <scope>NUCLEOTIDE SEQUENCE [LARGE SCALE GENOMIC DNA]</scope>
    <source>
        <strain evidence="1 2">ResAG-59</strain>
    </source>
</reference>
<gene>
    <name evidence="1" type="ORF">GO738_01200</name>
</gene>
<dbReference type="EMBL" id="WPOC01000002">
    <property type="protein sequence ID" value="MVN13982.1"/>
    <property type="molecule type" value="Genomic_DNA"/>
</dbReference>
<organism evidence="1 2">
    <name type="scientific">Gordonibacter urolithinfaciens</name>
    <dbReference type="NCBI Taxonomy" id="1335613"/>
    <lineage>
        <taxon>Bacteria</taxon>
        <taxon>Bacillati</taxon>
        <taxon>Actinomycetota</taxon>
        <taxon>Coriobacteriia</taxon>
        <taxon>Eggerthellales</taxon>
        <taxon>Eggerthellaceae</taxon>
        <taxon>Gordonibacter</taxon>
    </lineage>
</organism>
<proteinExistence type="predicted"/>
<evidence type="ECO:0000313" key="2">
    <source>
        <dbReference type="Proteomes" id="UP000468327"/>
    </source>
</evidence>
<protein>
    <submittedName>
        <fullName evidence="1">Uncharacterized protein</fullName>
    </submittedName>
</protein>
<name>A0A6N8IDZ4_9ACTN</name>
<dbReference type="RefSeq" id="WP_157005246.1">
    <property type="nucleotide sequence ID" value="NZ_JAJCNT010000015.1"/>
</dbReference>